<protein>
    <recommendedName>
        <fullName evidence="1">Retropepsin-like aspartic endopeptidase domain-containing protein</fullName>
    </recommendedName>
</protein>
<dbReference type="STRING" id="1385520.N802_18675"/>
<gene>
    <name evidence="2" type="ORF">N802_18675</name>
</gene>
<comment type="caution">
    <text evidence="2">The sequence shown here is derived from an EMBL/GenBank/DDBJ whole genome shotgun (WGS) entry which is preliminary data.</text>
</comment>
<dbReference type="Gene3D" id="2.40.70.10">
    <property type="entry name" value="Acid Proteases"/>
    <property type="match status" value="1"/>
</dbReference>
<dbReference type="SUPFAM" id="SSF50630">
    <property type="entry name" value="Acid proteases"/>
    <property type="match status" value="1"/>
</dbReference>
<evidence type="ECO:0000313" key="3">
    <source>
        <dbReference type="Proteomes" id="UP000030002"/>
    </source>
</evidence>
<dbReference type="AlphaFoldDB" id="A0A0A0J9W1"/>
<evidence type="ECO:0000259" key="1">
    <source>
        <dbReference type="Pfam" id="PF05618"/>
    </source>
</evidence>
<dbReference type="RefSeq" id="WP_035916170.1">
    <property type="nucleotide sequence ID" value="NZ_AVPJ01000007.1"/>
</dbReference>
<keyword evidence="3" id="KW-1185">Reference proteome</keyword>
<organism evidence="2 3">
    <name type="scientific">Knoellia sinensis KCTC 19936</name>
    <dbReference type="NCBI Taxonomy" id="1385520"/>
    <lineage>
        <taxon>Bacteria</taxon>
        <taxon>Bacillati</taxon>
        <taxon>Actinomycetota</taxon>
        <taxon>Actinomycetes</taxon>
        <taxon>Micrococcales</taxon>
        <taxon>Intrasporangiaceae</taxon>
        <taxon>Knoellia</taxon>
    </lineage>
</organism>
<name>A0A0A0J9W1_9MICO</name>
<dbReference type="InterPro" id="IPR021109">
    <property type="entry name" value="Peptidase_aspartic_dom_sf"/>
</dbReference>
<dbReference type="PANTHER" id="PTHR38037:SF2">
    <property type="entry name" value="ATP-DEPENDENT ZINC PROTEASE DOMAIN-CONTAINING PROTEIN-RELATED"/>
    <property type="match status" value="1"/>
</dbReference>
<proteinExistence type="predicted"/>
<reference evidence="2 3" key="1">
    <citation type="submission" date="2013-08" db="EMBL/GenBank/DDBJ databases">
        <title>The genome sequence of Knoellia sinensis.</title>
        <authorList>
            <person name="Zhu W."/>
            <person name="Wang G."/>
        </authorList>
    </citation>
    <scope>NUCLEOTIDE SEQUENCE [LARGE SCALE GENOMIC DNA]</scope>
    <source>
        <strain evidence="2 3">KCTC 19936</strain>
    </source>
</reference>
<accession>A0A0A0J9W1</accession>
<dbReference type="Proteomes" id="UP000030002">
    <property type="component" value="Unassembled WGS sequence"/>
</dbReference>
<dbReference type="Pfam" id="PF05618">
    <property type="entry name" value="Zn_protease"/>
    <property type="match status" value="1"/>
</dbReference>
<feature type="domain" description="Retropepsin-like aspartic endopeptidase" evidence="1">
    <location>
        <begin position="10"/>
        <end position="146"/>
    </location>
</feature>
<evidence type="ECO:0000313" key="2">
    <source>
        <dbReference type="EMBL" id="KGN32391.1"/>
    </source>
</evidence>
<dbReference type="PANTHER" id="PTHR38037">
    <property type="entry name" value="ZN_PROTEASE DOMAIN-CONTAINING PROTEIN"/>
    <property type="match status" value="1"/>
</dbReference>
<dbReference type="InterPro" id="IPR008503">
    <property type="entry name" value="Asp_endopeptidase"/>
</dbReference>
<dbReference type="eggNOG" id="COG4067">
    <property type="taxonomic scope" value="Bacteria"/>
</dbReference>
<dbReference type="EMBL" id="AVPJ01000007">
    <property type="protein sequence ID" value="KGN32391.1"/>
    <property type="molecule type" value="Genomic_DNA"/>
</dbReference>
<sequence length="159" mass="18269">MHGATHPTIHVGWREWVRMPSANLPWIKAKVDTGARSSAVHAFDLERFEQDGAPWVRFSIHPWQASDEDAVTLERPVVDERAVRSSSGHAEHRLVVELELVLARRRLTTEVTLSRRDEMGFRMLIGRETLRHGFVVDPSVSYLGPRPKVHLRRRNRGRG</sequence>